<reference evidence="1 2" key="1">
    <citation type="journal article" date="2019" name="Sci. Rep.">
        <title>Orb-weaving spider Araneus ventricosus genome elucidates the spidroin gene catalogue.</title>
        <authorList>
            <person name="Kono N."/>
            <person name="Nakamura H."/>
            <person name="Ohtoshi R."/>
            <person name="Moran D.A.P."/>
            <person name="Shinohara A."/>
            <person name="Yoshida Y."/>
            <person name="Fujiwara M."/>
            <person name="Mori M."/>
            <person name="Tomita M."/>
            <person name="Arakawa K."/>
        </authorList>
    </citation>
    <scope>NUCLEOTIDE SEQUENCE [LARGE SCALE GENOMIC DNA]</scope>
</reference>
<dbReference type="Proteomes" id="UP000499080">
    <property type="component" value="Unassembled WGS sequence"/>
</dbReference>
<evidence type="ECO:0000313" key="2">
    <source>
        <dbReference type="Proteomes" id="UP000499080"/>
    </source>
</evidence>
<dbReference type="EMBL" id="BGPR01001851">
    <property type="protein sequence ID" value="GBM63125.1"/>
    <property type="molecule type" value="Genomic_DNA"/>
</dbReference>
<evidence type="ECO:0000313" key="1">
    <source>
        <dbReference type="EMBL" id="GBM63125.1"/>
    </source>
</evidence>
<keyword evidence="2" id="KW-1185">Reference proteome</keyword>
<sequence>MLDKQKKGHLQNECQKITSANHHKETRHGNEKALSRRKFVDSCEHDLNSGKKFGTETDISLRALRMTTEDTWSVSEIQKAQLNDPDIRPILEKKLKLTERPSRQDITPESPATKRYWALVTPYILRMVSFIVSGRMMEAHVDGN</sequence>
<dbReference type="OrthoDB" id="425619at2759"/>
<comment type="caution">
    <text evidence="1">The sequence shown here is derived from an EMBL/GenBank/DDBJ whole genome shotgun (WGS) entry which is preliminary data.</text>
</comment>
<proteinExistence type="predicted"/>
<gene>
    <name evidence="1" type="ORF">AVEN_68569_1</name>
</gene>
<dbReference type="AlphaFoldDB" id="A0A4Y2HCV1"/>
<accession>A0A4Y2HCV1</accession>
<protein>
    <submittedName>
        <fullName evidence="1">Uncharacterized protein</fullName>
    </submittedName>
</protein>
<organism evidence="1 2">
    <name type="scientific">Araneus ventricosus</name>
    <name type="common">Orbweaver spider</name>
    <name type="synonym">Epeira ventricosa</name>
    <dbReference type="NCBI Taxonomy" id="182803"/>
    <lineage>
        <taxon>Eukaryota</taxon>
        <taxon>Metazoa</taxon>
        <taxon>Ecdysozoa</taxon>
        <taxon>Arthropoda</taxon>
        <taxon>Chelicerata</taxon>
        <taxon>Arachnida</taxon>
        <taxon>Araneae</taxon>
        <taxon>Araneomorphae</taxon>
        <taxon>Entelegynae</taxon>
        <taxon>Araneoidea</taxon>
        <taxon>Araneidae</taxon>
        <taxon>Araneus</taxon>
    </lineage>
</organism>
<name>A0A4Y2HCV1_ARAVE</name>